<dbReference type="PROSITE" id="PS50878">
    <property type="entry name" value="RT_POL"/>
    <property type="match status" value="1"/>
</dbReference>
<feature type="compositionally biased region" description="Basic and acidic residues" evidence="14">
    <location>
        <begin position="266"/>
        <end position="283"/>
    </location>
</feature>
<dbReference type="PANTHER" id="PTHR12066:SF0">
    <property type="entry name" value="TELOMERASE REVERSE TRANSCRIPTASE"/>
    <property type="match status" value="1"/>
</dbReference>
<feature type="region of interest" description="Disordered" evidence="14">
    <location>
        <begin position="704"/>
        <end position="742"/>
    </location>
</feature>
<evidence type="ECO:0000256" key="12">
    <source>
        <dbReference type="ARBA" id="ARBA00048173"/>
    </source>
</evidence>
<proteinExistence type="inferred from homology"/>
<evidence type="ECO:0000256" key="3">
    <source>
        <dbReference type="ARBA" id="ARBA00016182"/>
    </source>
</evidence>
<dbReference type="InterPro" id="IPR000477">
    <property type="entry name" value="RT_dom"/>
</dbReference>
<dbReference type="STRING" id="1169540.A0A0G4FK71"/>
<accession>A0A0G4FK71</accession>
<protein>
    <recommendedName>
        <fullName evidence="3 13">Telomerase reverse transcriptase</fullName>
        <ecNumber evidence="2 13">2.7.7.49</ecNumber>
    </recommendedName>
    <alternativeName>
        <fullName evidence="13">Telomerase catalytic subunit</fullName>
    </alternativeName>
</protein>
<dbReference type="InterPro" id="IPR021891">
    <property type="entry name" value="Telomerase_RBD"/>
</dbReference>
<evidence type="ECO:0000256" key="8">
    <source>
        <dbReference type="ARBA" id="ARBA00022842"/>
    </source>
</evidence>
<feature type="compositionally biased region" description="Pro residues" evidence="14">
    <location>
        <begin position="712"/>
        <end position="735"/>
    </location>
</feature>
<dbReference type="GO" id="GO:0000333">
    <property type="term" value="C:telomerase catalytic core complex"/>
    <property type="evidence" value="ECO:0007669"/>
    <property type="project" value="TreeGrafter"/>
</dbReference>
<evidence type="ECO:0000256" key="11">
    <source>
        <dbReference type="ARBA" id="ARBA00023242"/>
    </source>
</evidence>
<feature type="region of interest" description="Disordered" evidence="14">
    <location>
        <begin position="1418"/>
        <end position="1455"/>
    </location>
</feature>
<feature type="compositionally biased region" description="Basic residues" evidence="14">
    <location>
        <begin position="303"/>
        <end position="320"/>
    </location>
</feature>
<keyword evidence="10 13" id="KW-0695">RNA-directed DNA polymerase</keyword>
<evidence type="ECO:0000256" key="4">
    <source>
        <dbReference type="ARBA" id="ARBA00022454"/>
    </source>
</evidence>
<dbReference type="GO" id="GO:0046872">
    <property type="term" value="F:metal ion binding"/>
    <property type="evidence" value="ECO:0007669"/>
    <property type="project" value="UniProtKB-KW"/>
</dbReference>
<keyword evidence="17" id="KW-1185">Reference proteome</keyword>
<feature type="compositionally biased region" description="Low complexity" evidence="14">
    <location>
        <begin position="249"/>
        <end position="259"/>
    </location>
</feature>
<evidence type="ECO:0000256" key="7">
    <source>
        <dbReference type="ARBA" id="ARBA00022723"/>
    </source>
</evidence>
<evidence type="ECO:0000256" key="1">
    <source>
        <dbReference type="ARBA" id="ARBA00008001"/>
    </source>
</evidence>
<comment type="similarity">
    <text evidence="1 13">Belongs to the reverse transcriptase family. Telomerase subfamily.</text>
</comment>
<feature type="compositionally biased region" description="Basic and acidic residues" evidence="14">
    <location>
        <begin position="1388"/>
        <end position="1399"/>
    </location>
</feature>
<dbReference type="GO" id="GO:0000781">
    <property type="term" value="C:chromosome, telomeric region"/>
    <property type="evidence" value="ECO:0007669"/>
    <property type="project" value="UniProtKB-SubCell"/>
</dbReference>
<keyword evidence="6 13" id="KW-0548">Nucleotidyltransferase</keyword>
<dbReference type="OMA" id="VERRIFY"/>
<dbReference type="PANTHER" id="PTHR12066">
    <property type="entry name" value="TELOMERASE REVERSE TRANSCRIPTASE"/>
    <property type="match status" value="1"/>
</dbReference>
<comment type="catalytic activity">
    <reaction evidence="12 13">
        <text>DNA(n) + a 2'-deoxyribonucleoside 5'-triphosphate = DNA(n+1) + diphosphate</text>
        <dbReference type="Rhea" id="RHEA:22508"/>
        <dbReference type="Rhea" id="RHEA-COMP:17339"/>
        <dbReference type="Rhea" id="RHEA-COMP:17340"/>
        <dbReference type="ChEBI" id="CHEBI:33019"/>
        <dbReference type="ChEBI" id="CHEBI:61560"/>
        <dbReference type="ChEBI" id="CHEBI:173112"/>
        <dbReference type="EC" id="2.7.7.49"/>
    </reaction>
</comment>
<name>A0A0G4FK71_VITBC</name>
<evidence type="ECO:0000256" key="10">
    <source>
        <dbReference type="ARBA" id="ARBA00022918"/>
    </source>
</evidence>
<dbReference type="GO" id="GO:0003720">
    <property type="term" value="F:telomerase activity"/>
    <property type="evidence" value="ECO:0007669"/>
    <property type="project" value="InterPro"/>
</dbReference>
<feature type="compositionally biased region" description="Low complexity" evidence="14">
    <location>
        <begin position="1375"/>
        <end position="1384"/>
    </location>
</feature>
<dbReference type="EMBL" id="CDMY01000455">
    <property type="protein sequence ID" value="CEM14175.1"/>
    <property type="molecule type" value="Genomic_DNA"/>
</dbReference>
<dbReference type="GO" id="GO:0070034">
    <property type="term" value="F:telomerase RNA binding"/>
    <property type="evidence" value="ECO:0007669"/>
    <property type="project" value="TreeGrafter"/>
</dbReference>
<dbReference type="OrthoDB" id="289721at2759"/>
<evidence type="ECO:0000256" key="13">
    <source>
        <dbReference type="RuleBase" id="RU365061"/>
    </source>
</evidence>
<evidence type="ECO:0000256" key="14">
    <source>
        <dbReference type="SAM" id="MobiDB-lite"/>
    </source>
</evidence>
<dbReference type="Gene3D" id="1.10.132.70">
    <property type="match status" value="1"/>
</dbReference>
<feature type="region of interest" description="Disordered" evidence="14">
    <location>
        <begin position="452"/>
        <end position="514"/>
    </location>
</feature>
<gene>
    <name evidence="16" type="ORF">Vbra_21316</name>
</gene>
<dbReference type="GO" id="GO:0042162">
    <property type="term" value="F:telomeric DNA binding"/>
    <property type="evidence" value="ECO:0007669"/>
    <property type="project" value="TreeGrafter"/>
</dbReference>
<organism evidence="16 17">
    <name type="scientific">Vitrella brassicaformis (strain CCMP3155)</name>
    <dbReference type="NCBI Taxonomy" id="1169540"/>
    <lineage>
        <taxon>Eukaryota</taxon>
        <taxon>Sar</taxon>
        <taxon>Alveolata</taxon>
        <taxon>Colpodellida</taxon>
        <taxon>Vitrellaceae</taxon>
        <taxon>Vitrella</taxon>
    </lineage>
</organism>
<evidence type="ECO:0000313" key="16">
    <source>
        <dbReference type="EMBL" id="CEM14175.1"/>
    </source>
</evidence>
<comment type="function">
    <text evidence="13">Telomerase is a ribonucleoprotein enzyme essential for the replication of chromosome termini in most eukaryotes. It elongates telomeres. It is a reverse transcriptase that adds simple sequence repeats to chromosome ends by copying a template sequence within the RNA component of the enzyme.</text>
</comment>
<dbReference type="PhylomeDB" id="A0A0G4FK71"/>
<feature type="region of interest" description="Disordered" evidence="14">
    <location>
        <begin position="107"/>
        <end position="138"/>
    </location>
</feature>
<sequence length="1455" mass="160040">MSVHSDLSWVTSFVGQPLVSLEDYLEGIYRLKRQHASKRSITIRDDLPQGGAVREGDAESYVTLMRRSVVFEDAHFESPYRRELTKVSLAVSSTQNEVYKRAVLTVLQSQRNRSPSPPSMASSTSSSPPPPPMPERHSLALPYRLHRSNPRQLECKTPTTMATWMTSGAWKTLLSRCGDSVMLHLLINCVVFCEVPPRGEEDNTKRAPIFLQCTGRLLTDAVIADLRRSRFPFSLATPSRPALPPGPPAAAAAAAASLPAKRKHEPTKDESPATKRVKREERTTTTAPLAAAQVAQSSGRAEARRKQRRRSRGGRYKSKNRREGGGGDGPSRPGRPMDIFVPRHRIFFAKSFSLRPGLPRDSPLEKHNKTEEGAKLLTKYVCFGGELFQRPADAPPHPPMATKATRIQCKIARRLGVSVGEILSNYHANKHLFPSLLRRTCPATHAFRAIKGLPPTAADRRHQQPHDEDDEMSGARTVKADSCTPTEPASPGEPMGDGGDMAMDGDDGGGADDVDERVRRRFPVLSCEVKPSQVVRFVMTAFRLVFPSSLWGGVHNTRVILRRVRQFVTLNRQESFNLPTLLHRLELKPIALRHGIAKCSKDQLKLLQDYYGRLVYFALTHFVVPVLRAHFFITPAEPSGQRVRFFRKAVWHRLHRHADAALRKVNLEPIYSSSASPRSKLKKGYRFPSVRWLPKLKGMRPVVNLSKGGTIPAPPTVSGPSPPRALPSPPTPPSNALPSPTSLAIVPRPAQPPPLASLAVPSRALYVADHMPARRPQTGSLLPVVPSSFAPMARLSVNYHLRTVQAAVRWVAQECADTLGRSVLGYGAFAAALREWWGEVCRRAGGGSGSGGDLPKLDVVVGDLTSCYESISQQELVEAVDSLPLPDQLAVVKVLKRSFSPPARFVTRTLTVVLPMDRFPDLRSALRDPSHGAHSVRSAILSRSESHGGILLSDPCKVTILTKTDLLATIKHHITHHAVKLQTTPLMDSRGGRGGRGRNDERLLGFRQHTGIPQGGTLSPLLCAIHYGRKDRSVDLKALLNLFKAPAPDNAASSSPANDPIAALPALPAPPADNDDVAMAPAIPPFMPSFLIRWVDDFLFLCPPDRGLADGFLSLLLEREVWGGPVNRHKCRANFNTALLDGGHGEGEAEGEPDDGRIDWAGLALEPGTGEGAREGSKAPKVNALFSGWKFPGSCSISDSLNIMTPGYSSFLEGALDRPKGTAMQTMIEDRVRGFMRIKLSHAMLLDRKLNDWQTICRNVYFVMRVTFMKLVAASHRHRRIFGGFWNASYLNNLIDRLIAQSNQFYRRANPTATNRSIVGSLNTLASICELAFADVCVSRADWAALVKTRRRPKGGPKKKRTKRPKAAGKDNKDGSGSSGLSSSATERAAEHLRQHVGGVDRGKIRREWREMQWETVRGVKRPRQGAREGEGDGDVSTEVDARRFGVPLMHRTAK</sequence>
<dbReference type="InterPro" id="IPR003545">
    <property type="entry name" value="Telomerase_RT"/>
</dbReference>
<keyword evidence="4 13" id="KW-0158">Chromosome</keyword>
<dbReference type="EC" id="2.7.7.49" evidence="2 13"/>
<dbReference type="InParanoid" id="A0A0G4FK71"/>
<keyword evidence="7 13" id="KW-0479">Metal-binding</keyword>
<feature type="compositionally biased region" description="Acidic residues" evidence="14">
    <location>
        <begin position="503"/>
        <end position="514"/>
    </location>
</feature>
<evidence type="ECO:0000259" key="15">
    <source>
        <dbReference type="PROSITE" id="PS50878"/>
    </source>
</evidence>
<evidence type="ECO:0000256" key="5">
    <source>
        <dbReference type="ARBA" id="ARBA00022679"/>
    </source>
</evidence>
<keyword evidence="5 13" id="KW-0808">Transferase</keyword>
<feature type="compositionally biased region" description="Basic residues" evidence="14">
    <location>
        <begin position="1349"/>
        <end position="1367"/>
    </location>
</feature>
<evidence type="ECO:0000256" key="2">
    <source>
        <dbReference type="ARBA" id="ARBA00012493"/>
    </source>
</evidence>
<comment type="subcellular location">
    <subcellularLocation>
        <location evidence="13">Nucleus</location>
    </subcellularLocation>
    <subcellularLocation>
        <location evidence="13">Chromosome</location>
        <location evidence="13">Telomere</location>
    </subcellularLocation>
</comment>
<feature type="region of interest" description="Disordered" evidence="14">
    <location>
        <begin position="237"/>
        <end position="338"/>
    </location>
</feature>
<evidence type="ECO:0000256" key="6">
    <source>
        <dbReference type="ARBA" id="ARBA00022695"/>
    </source>
</evidence>
<evidence type="ECO:0000313" key="17">
    <source>
        <dbReference type="Proteomes" id="UP000041254"/>
    </source>
</evidence>
<reference evidence="16 17" key="1">
    <citation type="submission" date="2014-11" db="EMBL/GenBank/DDBJ databases">
        <authorList>
            <person name="Zhu J."/>
            <person name="Qi W."/>
            <person name="Song R."/>
        </authorList>
    </citation>
    <scope>NUCLEOTIDE SEQUENCE [LARGE SCALE GENOMIC DNA]</scope>
</reference>
<dbReference type="SMART" id="SM00975">
    <property type="entry name" value="Telomerase_RBD"/>
    <property type="match status" value="1"/>
</dbReference>
<keyword evidence="11 13" id="KW-0539">Nucleus</keyword>
<dbReference type="GO" id="GO:0007004">
    <property type="term" value="P:telomere maintenance via telomerase"/>
    <property type="evidence" value="ECO:0007669"/>
    <property type="project" value="TreeGrafter"/>
</dbReference>
<feature type="region of interest" description="Disordered" evidence="14">
    <location>
        <begin position="1349"/>
        <end position="1399"/>
    </location>
</feature>
<keyword evidence="8 13" id="KW-0460">Magnesium</keyword>
<dbReference type="Pfam" id="PF12009">
    <property type="entry name" value="Telomerase_RBD"/>
    <property type="match status" value="1"/>
</dbReference>
<dbReference type="Proteomes" id="UP000041254">
    <property type="component" value="Unassembled WGS sequence"/>
</dbReference>
<dbReference type="VEuPathDB" id="CryptoDB:Vbra_21316"/>
<feature type="domain" description="Reverse transcriptase" evidence="15">
    <location>
        <begin position="674"/>
        <end position="1165"/>
    </location>
</feature>
<keyword evidence="9 13" id="KW-0779">Telomere</keyword>
<evidence type="ECO:0000256" key="9">
    <source>
        <dbReference type="ARBA" id="ARBA00022895"/>
    </source>
</evidence>